<dbReference type="InterPro" id="IPR001164">
    <property type="entry name" value="ArfGAP_dom"/>
</dbReference>
<feature type="domain" description="Arf-GAP" evidence="7">
    <location>
        <begin position="10"/>
        <end position="128"/>
    </location>
</feature>
<name>A0ABQ9KDU5_HEVBR</name>
<gene>
    <name evidence="8" type="ORF">P3X46_032238</name>
</gene>
<sequence>MASENFTDKNAVFRKLKAKSDNKMCFDCNAKNPTWASVTYGIFLCIDCSAVHRSLGVHISFVRSTNLDSWSPEQLRMMSFGGNNRGQAFFKQHGWTDGGKIEAKYTSRAADLYRQILSKEVAKSMAEDAGLPSSPVTSQSAQASNGLTDLKINETPKESSLGRQETSDVSHSLRTSHPVIASSVKKPLGAKKTGKTGGLGARKLTTKPSENLYDQKPEEPALPVPSSTNNNTPKGGTTFGSRFEYVDNVQSTELTSGGPQVISHVSPPKSSSFFAEFGMDSGFPRKSSSNSSKVQIQETDEARKKFSNAKSISSAQYFGDQSKATDVDAQVSLQKFSSSSAISSADLFGNSNDHSIDLAASDLINRISFQAQQDISSLKNIAGETGKKLSSLASTLITDLQDRIL</sequence>
<dbReference type="EMBL" id="JARPOI010000018">
    <property type="protein sequence ID" value="KAJ9135014.1"/>
    <property type="molecule type" value="Genomic_DNA"/>
</dbReference>
<evidence type="ECO:0000256" key="3">
    <source>
        <dbReference type="ARBA" id="ARBA00022771"/>
    </source>
</evidence>
<dbReference type="Pfam" id="PF01412">
    <property type="entry name" value="ArfGap"/>
    <property type="match status" value="1"/>
</dbReference>
<keyword evidence="2" id="KW-0479">Metal-binding</keyword>
<dbReference type="SUPFAM" id="SSF57863">
    <property type="entry name" value="ArfGap/RecO-like zinc finger"/>
    <property type="match status" value="1"/>
</dbReference>
<reference evidence="8 9" key="1">
    <citation type="journal article" date="2023" name="Plant Biotechnol. J.">
        <title>Chromosome-level wild Hevea brasiliensis genome provides new tools for genomic-assisted breeding and valuable loci to elevate rubber yield.</title>
        <authorList>
            <person name="Cheng H."/>
            <person name="Song X."/>
            <person name="Hu Y."/>
            <person name="Wu T."/>
            <person name="Yang Q."/>
            <person name="An Z."/>
            <person name="Feng S."/>
            <person name="Deng Z."/>
            <person name="Wu W."/>
            <person name="Zeng X."/>
            <person name="Tu M."/>
            <person name="Wang X."/>
            <person name="Huang H."/>
        </authorList>
    </citation>
    <scope>NUCLEOTIDE SEQUENCE [LARGE SCALE GENOMIC DNA]</scope>
    <source>
        <strain evidence="8">MT/VB/25A 57/8</strain>
    </source>
</reference>
<dbReference type="Gene3D" id="1.10.220.150">
    <property type="entry name" value="Arf GTPase activating protein"/>
    <property type="match status" value="1"/>
</dbReference>
<dbReference type="SMART" id="SM00105">
    <property type="entry name" value="ArfGap"/>
    <property type="match status" value="1"/>
</dbReference>
<dbReference type="InterPro" id="IPR038508">
    <property type="entry name" value="ArfGAP_dom_sf"/>
</dbReference>
<dbReference type="CDD" id="cd08831">
    <property type="entry name" value="ArfGap_ArfGap2_3_like"/>
    <property type="match status" value="1"/>
</dbReference>
<feature type="region of interest" description="Disordered" evidence="6">
    <location>
        <begin position="128"/>
        <end position="240"/>
    </location>
</feature>
<evidence type="ECO:0000256" key="1">
    <source>
        <dbReference type="ARBA" id="ARBA00022468"/>
    </source>
</evidence>
<organism evidence="8 9">
    <name type="scientific">Hevea brasiliensis</name>
    <name type="common">Para rubber tree</name>
    <name type="synonym">Siphonia brasiliensis</name>
    <dbReference type="NCBI Taxonomy" id="3981"/>
    <lineage>
        <taxon>Eukaryota</taxon>
        <taxon>Viridiplantae</taxon>
        <taxon>Streptophyta</taxon>
        <taxon>Embryophyta</taxon>
        <taxon>Tracheophyta</taxon>
        <taxon>Spermatophyta</taxon>
        <taxon>Magnoliopsida</taxon>
        <taxon>eudicotyledons</taxon>
        <taxon>Gunneridae</taxon>
        <taxon>Pentapetalae</taxon>
        <taxon>rosids</taxon>
        <taxon>fabids</taxon>
        <taxon>Malpighiales</taxon>
        <taxon>Euphorbiaceae</taxon>
        <taxon>Crotonoideae</taxon>
        <taxon>Micrandreae</taxon>
        <taxon>Hevea</taxon>
    </lineage>
</organism>
<feature type="compositionally biased region" description="Polar residues" evidence="6">
    <location>
        <begin position="161"/>
        <end position="175"/>
    </location>
</feature>
<dbReference type="PANTHER" id="PTHR45686">
    <property type="entry name" value="ADP-RIBOSYLATION FACTOR GTPASE ACTIVATING PROTEIN 3, ISOFORM H-RELATED"/>
    <property type="match status" value="1"/>
</dbReference>
<dbReference type="PRINTS" id="PR00405">
    <property type="entry name" value="REVINTRACTNG"/>
</dbReference>
<evidence type="ECO:0000256" key="5">
    <source>
        <dbReference type="PROSITE-ProRule" id="PRU00288"/>
    </source>
</evidence>
<evidence type="ECO:0000256" key="4">
    <source>
        <dbReference type="ARBA" id="ARBA00022833"/>
    </source>
</evidence>
<protein>
    <recommendedName>
        <fullName evidence="7">Arf-GAP domain-containing protein</fullName>
    </recommendedName>
</protein>
<keyword evidence="9" id="KW-1185">Reference proteome</keyword>
<evidence type="ECO:0000313" key="8">
    <source>
        <dbReference type="EMBL" id="KAJ9135014.1"/>
    </source>
</evidence>
<accession>A0ABQ9KDU5</accession>
<keyword evidence="3 5" id="KW-0863">Zinc-finger</keyword>
<evidence type="ECO:0000256" key="6">
    <source>
        <dbReference type="SAM" id="MobiDB-lite"/>
    </source>
</evidence>
<proteinExistence type="predicted"/>
<keyword evidence="1" id="KW-0343">GTPase activation</keyword>
<dbReference type="PANTHER" id="PTHR45686:SF4">
    <property type="entry name" value="ADP-RIBOSYLATION FACTOR GTPASE ACTIVATING PROTEIN 3, ISOFORM H"/>
    <property type="match status" value="1"/>
</dbReference>
<dbReference type="InterPro" id="IPR037278">
    <property type="entry name" value="ARFGAP/RecO"/>
</dbReference>
<dbReference type="Proteomes" id="UP001174677">
    <property type="component" value="Chromosome 18"/>
</dbReference>
<comment type="caution">
    <text evidence="8">The sequence shown here is derived from an EMBL/GenBank/DDBJ whole genome shotgun (WGS) entry which is preliminary data.</text>
</comment>
<evidence type="ECO:0000259" key="7">
    <source>
        <dbReference type="PROSITE" id="PS50115"/>
    </source>
</evidence>
<evidence type="ECO:0000313" key="9">
    <source>
        <dbReference type="Proteomes" id="UP001174677"/>
    </source>
</evidence>
<feature type="compositionally biased region" description="Polar residues" evidence="6">
    <location>
        <begin position="225"/>
        <end position="235"/>
    </location>
</feature>
<dbReference type="PROSITE" id="PS50115">
    <property type="entry name" value="ARFGAP"/>
    <property type="match status" value="1"/>
</dbReference>
<keyword evidence="4" id="KW-0862">Zinc</keyword>
<evidence type="ECO:0000256" key="2">
    <source>
        <dbReference type="ARBA" id="ARBA00022723"/>
    </source>
</evidence>
<feature type="compositionally biased region" description="Polar residues" evidence="6">
    <location>
        <begin position="134"/>
        <end position="147"/>
    </location>
</feature>